<evidence type="ECO:0000259" key="5">
    <source>
        <dbReference type="Pfam" id="PF02879"/>
    </source>
</evidence>
<feature type="domain" description="Alpha-D-phosphohexomutase alpha/beta/alpha" evidence="6">
    <location>
        <begin position="376"/>
        <end position="479"/>
    </location>
</feature>
<feature type="domain" description="Alpha-D-phosphohexomutase alpha/beta/alpha" evidence="4">
    <location>
        <begin position="107"/>
        <end position="228"/>
    </location>
</feature>
<gene>
    <name evidence="7" type="ORF">FVE85_0771</name>
</gene>
<feature type="domain" description="Alpha-D-phosphohexomutase alpha/beta/alpha" evidence="5">
    <location>
        <begin position="280"/>
        <end position="367"/>
    </location>
</feature>
<keyword evidence="8" id="KW-1185">Reference proteome</keyword>
<dbReference type="EMBL" id="VRMN01000002">
    <property type="protein sequence ID" value="KAA8497042.1"/>
    <property type="molecule type" value="Genomic_DNA"/>
</dbReference>
<name>A0A5J4Z1L0_PORPP</name>
<evidence type="ECO:0000256" key="3">
    <source>
        <dbReference type="ARBA" id="ARBA00022553"/>
    </source>
</evidence>
<evidence type="ECO:0000259" key="6">
    <source>
        <dbReference type="Pfam" id="PF02880"/>
    </source>
</evidence>
<reference evidence="8" key="1">
    <citation type="journal article" date="2019" name="Nat. Commun.">
        <title>Expansion of phycobilisome linker gene families in mesophilic red algae.</title>
        <authorList>
            <person name="Lee J."/>
            <person name="Kim D."/>
            <person name="Bhattacharya D."/>
            <person name="Yoon H.S."/>
        </authorList>
    </citation>
    <scope>NUCLEOTIDE SEQUENCE [LARGE SCALE GENOMIC DNA]</scope>
    <source>
        <strain evidence="8">CCMP 1328</strain>
    </source>
</reference>
<dbReference type="InterPro" id="IPR005841">
    <property type="entry name" value="Alpha-D-phosphohexomutase_SF"/>
</dbReference>
<dbReference type="Gene3D" id="3.30.310.50">
    <property type="entry name" value="Alpha-D-phosphohexomutase, C-terminal domain"/>
    <property type="match status" value="1"/>
</dbReference>
<dbReference type="InterPro" id="IPR005844">
    <property type="entry name" value="A-D-PHexomutase_a/b/a-I"/>
</dbReference>
<evidence type="ECO:0000313" key="8">
    <source>
        <dbReference type="Proteomes" id="UP000324585"/>
    </source>
</evidence>
<comment type="similarity">
    <text evidence="2">Belongs to the phosphohexose mutase family.</text>
</comment>
<accession>A0A5J4Z1L0</accession>
<keyword evidence="3" id="KW-0597">Phosphoprotein</keyword>
<dbReference type="AlphaFoldDB" id="A0A5J4Z1L0"/>
<dbReference type="CDD" id="cd03089">
    <property type="entry name" value="PMM_PGM"/>
    <property type="match status" value="1"/>
</dbReference>
<dbReference type="PANTHER" id="PTHR42946:SF1">
    <property type="entry name" value="PHOSPHOGLUCOMUTASE (ALPHA-D-GLUCOSE-1,6-BISPHOSPHATE-DEPENDENT)"/>
    <property type="match status" value="1"/>
</dbReference>
<dbReference type="Proteomes" id="UP000324585">
    <property type="component" value="Unassembled WGS sequence"/>
</dbReference>
<evidence type="ECO:0000256" key="2">
    <source>
        <dbReference type="ARBA" id="ARBA00010231"/>
    </source>
</evidence>
<dbReference type="PANTHER" id="PTHR42946">
    <property type="entry name" value="PHOSPHOHEXOSE MUTASE"/>
    <property type="match status" value="1"/>
</dbReference>
<dbReference type="OMA" id="KMCRAGA"/>
<dbReference type="InterPro" id="IPR016055">
    <property type="entry name" value="A-D-PHexomutase_a/b/a-I/II/III"/>
</dbReference>
<comment type="cofactor">
    <cofactor evidence="1">
        <name>Mg(2+)</name>
        <dbReference type="ChEBI" id="CHEBI:18420"/>
    </cofactor>
</comment>
<protein>
    <submittedName>
        <fullName evidence="7">Phosphomannomutase/phosphoglucomutase</fullName>
    </submittedName>
</protein>
<dbReference type="Pfam" id="PF02880">
    <property type="entry name" value="PGM_PMM_III"/>
    <property type="match status" value="1"/>
</dbReference>
<comment type="caution">
    <text evidence="7">The sequence shown here is derived from an EMBL/GenBank/DDBJ whole genome shotgun (WGS) entry which is preliminary data.</text>
</comment>
<dbReference type="InterPro" id="IPR005846">
    <property type="entry name" value="A-D-PHexomutase_a/b/a-III"/>
</dbReference>
<evidence type="ECO:0000313" key="7">
    <source>
        <dbReference type="EMBL" id="KAA8497042.1"/>
    </source>
</evidence>
<dbReference type="FunFam" id="3.40.120.10:FF:000010">
    <property type="entry name" value="phosphomannomutase/phosphoglucomutase isoform X1"/>
    <property type="match status" value="1"/>
</dbReference>
<dbReference type="GO" id="GO:0005975">
    <property type="term" value="P:carbohydrate metabolic process"/>
    <property type="evidence" value="ECO:0007669"/>
    <property type="project" value="InterPro"/>
</dbReference>
<dbReference type="SUPFAM" id="SSF53738">
    <property type="entry name" value="Phosphoglucomutase, first 3 domains"/>
    <property type="match status" value="3"/>
</dbReference>
<dbReference type="GO" id="GO:0004615">
    <property type="term" value="F:phosphomannomutase activity"/>
    <property type="evidence" value="ECO:0007669"/>
    <property type="project" value="TreeGrafter"/>
</dbReference>
<dbReference type="InterPro" id="IPR050060">
    <property type="entry name" value="Phosphoglucosamine_mutase"/>
</dbReference>
<evidence type="ECO:0000256" key="1">
    <source>
        <dbReference type="ARBA" id="ARBA00001946"/>
    </source>
</evidence>
<dbReference type="Gene3D" id="3.40.120.10">
    <property type="entry name" value="Alpha-D-Glucose-1,6-Bisphosphate, subunit A, domain 3"/>
    <property type="match status" value="3"/>
</dbReference>
<dbReference type="PRINTS" id="PR00509">
    <property type="entry name" value="PGMPMM"/>
</dbReference>
<dbReference type="OrthoDB" id="1743979at2759"/>
<sequence length="607" mass="65524">MDHKPVCFVGGLPSVSIRRWDLGGDAYGRAVVEQTCALDAQYGRRGGALCRPCRMVRPPRVEMADASTARSASAAAVNMDAEFAALKALQNGSDMRGVAVKLAAEHEVNLTLERCAALGYAFVVQLARIKGKAPAELSVSIGRDSRITGDSIALAVASGALQAGVGKVLDVGLATTPAMFMSTITEGFMVDGAMMLTASHLPPERNGIKYFTAQGGASKAMISELVETAFDLISGQGPSLASSWESLDQARVQRSVDFLSVYADILVEKIRAGVNDADQYDKPLRDFHVIVDAGNGAGGFFATKVLQKLGADTSGSQYLEPDGTFPNHVPNPEDPDAMHATVRATLDNRADLGIVFDTDVDRSAVVAGHTGEEINRNKLIGLLSAIVLRETPGATIVTDSVTSLGLKKFIEARGGKHFRYKRGYKNVIDKALELNAQGVNTPLAIETSGHGAMNENYMLDDGAYLAVKILIEMVRLYRETGNKRAMGELLAEMEQPADEKEFRIKFKEEAKAHFSDHQKTILAAFETFCSNLDGWTAEAENYEGYRFTVAQADGDVGWVLLRSSLHDPLLAMNVESSMVNGCTEILDALKPFFEQFRKELDLSVLSI</sequence>
<evidence type="ECO:0000259" key="4">
    <source>
        <dbReference type="Pfam" id="PF02878"/>
    </source>
</evidence>
<proteinExistence type="inferred from homology"/>
<dbReference type="Pfam" id="PF02879">
    <property type="entry name" value="PGM_PMM_II"/>
    <property type="match status" value="1"/>
</dbReference>
<dbReference type="InterPro" id="IPR005845">
    <property type="entry name" value="A-D-PHexomutase_a/b/a-II"/>
</dbReference>
<dbReference type="Pfam" id="PF02878">
    <property type="entry name" value="PGM_PMM_I"/>
    <property type="match status" value="1"/>
</dbReference>
<organism evidence="7 8">
    <name type="scientific">Porphyridium purpureum</name>
    <name type="common">Red alga</name>
    <name type="synonym">Porphyridium cruentum</name>
    <dbReference type="NCBI Taxonomy" id="35688"/>
    <lineage>
        <taxon>Eukaryota</taxon>
        <taxon>Rhodophyta</taxon>
        <taxon>Bangiophyceae</taxon>
        <taxon>Porphyridiales</taxon>
        <taxon>Porphyridiaceae</taxon>
        <taxon>Porphyridium</taxon>
    </lineage>
</organism>